<feature type="non-terminal residue" evidence="2">
    <location>
        <position position="331"/>
    </location>
</feature>
<evidence type="ECO:0000313" key="2">
    <source>
        <dbReference type="EMBL" id="KAF2728231.1"/>
    </source>
</evidence>
<dbReference type="Proteomes" id="UP000799444">
    <property type="component" value="Unassembled WGS sequence"/>
</dbReference>
<feature type="non-terminal residue" evidence="2">
    <location>
        <position position="1"/>
    </location>
</feature>
<reference evidence="2" key="1">
    <citation type="journal article" date="2020" name="Stud. Mycol.">
        <title>101 Dothideomycetes genomes: a test case for predicting lifestyles and emergence of pathogens.</title>
        <authorList>
            <person name="Haridas S."/>
            <person name="Albert R."/>
            <person name="Binder M."/>
            <person name="Bloem J."/>
            <person name="Labutti K."/>
            <person name="Salamov A."/>
            <person name="Andreopoulos B."/>
            <person name="Baker S."/>
            <person name="Barry K."/>
            <person name="Bills G."/>
            <person name="Bluhm B."/>
            <person name="Cannon C."/>
            <person name="Castanera R."/>
            <person name="Culley D."/>
            <person name="Daum C."/>
            <person name="Ezra D."/>
            <person name="Gonzalez J."/>
            <person name="Henrissat B."/>
            <person name="Kuo A."/>
            <person name="Liang C."/>
            <person name="Lipzen A."/>
            <person name="Lutzoni F."/>
            <person name="Magnuson J."/>
            <person name="Mondo S."/>
            <person name="Nolan M."/>
            <person name="Ohm R."/>
            <person name="Pangilinan J."/>
            <person name="Park H.-J."/>
            <person name="Ramirez L."/>
            <person name="Alfaro M."/>
            <person name="Sun H."/>
            <person name="Tritt A."/>
            <person name="Yoshinaga Y."/>
            <person name="Zwiers L.-H."/>
            <person name="Turgeon B."/>
            <person name="Goodwin S."/>
            <person name="Spatafora J."/>
            <person name="Crous P."/>
            <person name="Grigoriev I."/>
        </authorList>
    </citation>
    <scope>NUCLEOTIDE SEQUENCE</scope>
    <source>
        <strain evidence="2">CBS 125425</strain>
    </source>
</reference>
<keyword evidence="1" id="KW-0472">Membrane</keyword>
<proteinExistence type="predicted"/>
<evidence type="ECO:0000313" key="3">
    <source>
        <dbReference type="Proteomes" id="UP000799444"/>
    </source>
</evidence>
<dbReference type="AlphaFoldDB" id="A0A9P4QNX5"/>
<accession>A0A9P4QNX5</accession>
<comment type="caution">
    <text evidence="2">The sequence shown here is derived from an EMBL/GenBank/DDBJ whole genome shotgun (WGS) entry which is preliminary data.</text>
</comment>
<feature type="transmembrane region" description="Helical" evidence="1">
    <location>
        <begin position="293"/>
        <end position="314"/>
    </location>
</feature>
<sequence length="331" mass="37660">ELVARIWPDSQLSLARFDERTYADLFRYLKYSESQLRQYRQRFACETLESTVEIGGLLKHKVAEPLSAVLQNLSSQYLGGDPKALQRSIELSIRLWLTINVKSPSVAVGPTFPFEDPLEWTPPMSLASLIETRFGKSDFSGDSKVRVRLEGSFTAAYLVNICGMQIQWTDYLSDHLRHDASGRNLVVYRHKICLVNHLKSGDACPIPRDILTEALDTLNLLFPFGDAPTKQLLLKENQLPFYQLGGCGRARDLELSSYEYWREEVDGLLKSFRSPPKSWKQLATDRRDLKEYATFWIAVMVAVLTIVSIPCNIIQATYSVKAYRVSLAQVN</sequence>
<keyword evidence="3" id="KW-1185">Reference proteome</keyword>
<name>A0A9P4QNX5_9PLEO</name>
<gene>
    <name evidence="2" type="ORF">EJ04DRAFT_412869</name>
</gene>
<protein>
    <submittedName>
        <fullName evidence="2">Uncharacterized protein</fullName>
    </submittedName>
</protein>
<keyword evidence="1" id="KW-0812">Transmembrane</keyword>
<dbReference type="OrthoDB" id="5428890at2759"/>
<evidence type="ECO:0000256" key="1">
    <source>
        <dbReference type="SAM" id="Phobius"/>
    </source>
</evidence>
<keyword evidence="1" id="KW-1133">Transmembrane helix</keyword>
<organism evidence="2 3">
    <name type="scientific">Polyplosphaeria fusca</name>
    <dbReference type="NCBI Taxonomy" id="682080"/>
    <lineage>
        <taxon>Eukaryota</taxon>
        <taxon>Fungi</taxon>
        <taxon>Dikarya</taxon>
        <taxon>Ascomycota</taxon>
        <taxon>Pezizomycotina</taxon>
        <taxon>Dothideomycetes</taxon>
        <taxon>Pleosporomycetidae</taxon>
        <taxon>Pleosporales</taxon>
        <taxon>Tetraplosphaeriaceae</taxon>
        <taxon>Polyplosphaeria</taxon>
    </lineage>
</organism>
<dbReference type="EMBL" id="ML996289">
    <property type="protein sequence ID" value="KAF2728231.1"/>
    <property type="molecule type" value="Genomic_DNA"/>
</dbReference>